<dbReference type="EMBL" id="JAAGWK010000002">
    <property type="protein sequence ID" value="NEL52573.1"/>
    <property type="molecule type" value="Genomic_DNA"/>
</dbReference>
<comment type="caution">
    <text evidence="1">The sequence shown here is derived from an EMBL/GenBank/DDBJ whole genome shotgun (WGS) entry which is preliminary data.</text>
</comment>
<dbReference type="AlphaFoldDB" id="A0A7K3WAM7"/>
<protein>
    <submittedName>
        <fullName evidence="1">Uncharacterized protein</fullName>
    </submittedName>
</protein>
<sequence length="276" mass="29139">MPIRSVTGRAPVLREVRAAAPLMGRLAAPVPARAPWLTAAVHTARRWSRRRPVAVLVDQVAGGPRRAGPDGLALVTLRRTGPVTVVGLLGQDAGPLPAGRPPARLLARDDDVAAQLAGGLLDLLDSLRGPWRLCFRGLPLGDPTVRHLAARLDTAAHSTSRSARLVDELDTVGPVTRSTDPARLELVLPAVLSRVADPAARVFLPAAARLHVAIGQLEVAVVGDPARPDAVLLTLLDGDDRWPWWGTSDVGGLRTERGAPVVGLDARSGLFVSARR</sequence>
<evidence type="ECO:0000313" key="1">
    <source>
        <dbReference type="EMBL" id="NEL52573.1"/>
    </source>
</evidence>
<dbReference type="Proteomes" id="UP000470470">
    <property type="component" value="Unassembled WGS sequence"/>
</dbReference>
<gene>
    <name evidence="1" type="ORF">G1H19_00905</name>
</gene>
<reference evidence="1 2" key="1">
    <citation type="submission" date="2020-02" db="EMBL/GenBank/DDBJ databases">
        <title>The whole genome sequence of CPCC 205119.</title>
        <authorList>
            <person name="Jiang Z."/>
        </authorList>
    </citation>
    <scope>NUCLEOTIDE SEQUENCE [LARGE SCALE GENOMIC DNA]</scope>
    <source>
        <strain evidence="1 2">CPCC 205119</strain>
    </source>
</reference>
<keyword evidence="2" id="KW-1185">Reference proteome</keyword>
<accession>A0A7K3WAM7</accession>
<name>A0A7K3WAM7_9ACTN</name>
<dbReference type="RefSeq" id="WP_162393415.1">
    <property type="nucleotide sequence ID" value="NZ_JAABOZ010000009.1"/>
</dbReference>
<evidence type="ECO:0000313" key="2">
    <source>
        <dbReference type="Proteomes" id="UP000470470"/>
    </source>
</evidence>
<organism evidence="1 2">
    <name type="scientific">Goekera deserti</name>
    <dbReference type="NCBI Taxonomy" id="2497753"/>
    <lineage>
        <taxon>Bacteria</taxon>
        <taxon>Bacillati</taxon>
        <taxon>Actinomycetota</taxon>
        <taxon>Actinomycetes</taxon>
        <taxon>Geodermatophilales</taxon>
        <taxon>Geodermatophilaceae</taxon>
        <taxon>Goekera</taxon>
    </lineage>
</organism>
<proteinExistence type="predicted"/>